<proteinExistence type="predicted"/>
<evidence type="ECO:0000313" key="1">
    <source>
        <dbReference type="EMBL" id="MBP1297472.1"/>
    </source>
</evidence>
<sequence length="168" mass="18989">MADLLELVKIVGSVSGICSAAFLIVDRYTKHYPAAIMVARPLIEGSVNIAHFLLLKNYSERPIIISWQHEANHLCLAKDDSTLSIVRSVMPGETVISLGPNAETYLRVIKPNGHDKIDPENSLEVQLRWRFAQPMLWKVDRTIRIGMRKRDFDEMTDKYVAGVGIRDS</sequence>
<protein>
    <submittedName>
        <fullName evidence="1">Uncharacterized protein</fullName>
    </submittedName>
</protein>
<gene>
    <name evidence="1" type="ORF">JOH49_007225</name>
</gene>
<dbReference type="AlphaFoldDB" id="A0A8I2C8G8"/>
<accession>A0A8I2C8G8</accession>
<organism evidence="1 2">
    <name type="scientific">Bradyrhizobium elkanii</name>
    <dbReference type="NCBI Taxonomy" id="29448"/>
    <lineage>
        <taxon>Bacteria</taxon>
        <taxon>Pseudomonadati</taxon>
        <taxon>Pseudomonadota</taxon>
        <taxon>Alphaproteobacteria</taxon>
        <taxon>Hyphomicrobiales</taxon>
        <taxon>Nitrobacteraceae</taxon>
        <taxon>Bradyrhizobium</taxon>
    </lineage>
</organism>
<dbReference type="Proteomes" id="UP000673383">
    <property type="component" value="Unassembled WGS sequence"/>
</dbReference>
<comment type="caution">
    <text evidence="1">The sequence shown here is derived from an EMBL/GenBank/DDBJ whole genome shotgun (WGS) entry which is preliminary data.</text>
</comment>
<dbReference type="RefSeq" id="WP_209945239.1">
    <property type="nucleotide sequence ID" value="NZ_JAFICZ010000001.1"/>
</dbReference>
<name>A0A8I2C8G8_BRAEL</name>
<evidence type="ECO:0000313" key="2">
    <source>
        <dbReference type="Proteomes" id="UP000673383"/>
    </source>
</evidence>
<dbReference type="EMBL" id="JAFICZ010000001">
    <property type="protein sequence ID" value="MBP1297472.1"/>
    <property type="molecule type" value="Genomic_DNA"/>
</dbReference>
<reference evidence="1" key="1">
    <citation type="submission" date="2021-02" db="EMBL/GenBank/DDBJ databases">
        <title>Genomic Encyclopedia of Type Strains, Phase IV (KMG-V): Genome sequencing to study the core and pangenomes of soil and plant-associated prokaryotes.</title>
        <authorList>
            <person name="Whitman W."/>
        </authorList>
    </citation>
    <scope>NUCLEOTIDE SEQUENCE</scope>
    <source>
        <strain evidence="1">USDA 406</strain>
    </source>
</reference>